<protein>
    <submittedName>
        <fullName evidence="6">3134_t:CDS:1</fullName>
    </submittedName>
</protein>
<keyword evidence="7" id="KW-1185">Reference proteome</keyword>
<dbReference type="EMBL" id="CAJVPV010055610">
    <property type="protein sequence ID" value="CAG8784738.1"/>
    <property type="molecule type" value="Genomic_DNA"/>
</dbReference>
<name>A0A9N9JL82_9GLOM</name>
<evidence type="ECO:0000313" key="6">
    <source>
        <dbReference type="EMBL" id="CAG8784738.1"/>
    </source>
</evidence>
<sequence length="186" mass="20611">AVVEDEFEEKVLIPYDNLFKFDGKVIHAIATSIQRREITVSLDGHQKNIPFEYLAIATGSNYPRPGKMEDDNKSEAAKKIVEQRNAIKDAKRILIIGGGPVGIELAGEIATNYQDKQITLVHSDTGLLNSKFPPKIRNMLADQLKELNVKLVFGEKVDLTSGNLNGLTTTTLKTNKDTVIESDVQF</sequence>
<evidence type="ECO:0000259" key="5">
    <source>
        <dbReference type="Pfam" id="PF07992"/>
    </source>
</evidence>
<keyword evidence="2" id="KW-0285">Flavoprotein</keyword>
<dbReference type="PANTHER" id="PTHR43735">
    <property type="entry name" value="APOPTOSIS-INDUCING FACTOR 1"/>
    <property type="match status" value="1"/>
</dbReference>
<feature type="domain" description="FAD/NAD(P)-binding" evidence="5">
    <location>
        <begin position="31"/>
        <end position="183"/>
    </location>
</feature>
<organism evidence="6 7">
    <name type="scientific">Acaulospora morrowiae</name>
    <dbReference type="NCBI Taxonomy" id="94023"/>
    <lineage>
        <taxon>Eukaryota</taxon>
        <taxon>Fungi</taxon>
        <taxon>Fungi incertae sedis</taxon>
        <taxon>Mucoromycota</taxon>
        <taxon>Glomeromycotina</taxon>
        <taxon>Glomeromycetes</taxon>
        <taxon>Diversisporales</taxon>
        <taxon>Acaulosporaceae</taxon>
        <taxon>Acaulospora</taxon>
    </lineage>
</organism>
<proteinExistence type="inferred from homology"/>
<dbReference type="GO" id="GO:0050660">
    <property type="term" value="F:flavin adenine dinucleotide binding"/>
    <property type="evidence" value="ECO:0007669"/>
    <property type="project" value="TreeGrafter"/>
</dbReference>
<dbReference type="InterPro" id="IPR023753">
    <property type="entry name" value="FAD/NAD-binding_dom"/>
</dbReference>
<feature type="non-terminal residue" evidence="6">
    <location>
        <position position="186"/>
    </location>
</feature>
<dbReference type="Pfam" id="PF07992">
    <property type="entry name" value="Pyr_redox_2"/>
    <property type="match status" value="1"/>
</dbReference>
<dbReference type="PANTHER" id="PTHR43735:SF3">
    <property type="entry name" value="FERROPTOSIS SUPPRESSOR PROTEIN 1"/>
    <property type="match status" value="1"/>
</dbReference>
<evidence type="ECO:0000256" key="1">
    <source>
        <dbReference type="ARBA" id="ARBA00006442"/>
    </source>
</evidence>
<evidence type="ECO:0000256" key="4">
    <source>
        <dbReference type="ARBA" id="ARBA00023002"/>
    </source>
</evidence>
<comment type="caution">
    <text evidence="6">The sequence shown here is derived from an EMBL/GenBank/DDBJ whole genome shotgun (WGS) entry which is preliminary data.</text>
</comment>
<dbReference type="OrthoDB" id="202203at2759"/>
<evidence type="ECO:0000313" key="7">
    <source>
        <dbReference type="Proteomes" id="UP000789342"/>
    </source>
</evidence>
<dbReference type="SUPFAM" id="SSF51905">
    <property type="entry name" value="FAD/NAD(P)-binding domain"/>
    <property type="match status" value="1"/>
</dbReference>
<dbReference type="PRINTS" id="PR00368">
    <property type="entry name" value="FADPNR"/>
</dbReference>
<evidence type="ECO:0000256" key="3">
    <source>
        <dbReference type="ARBA" id="ARBA00022827"/>
    </source>
</evidence>
<dbReference type="Gene3D" id="3.50.50.60">
    <property type="entry name" value="FAD/NAD(P)-binding domain"/>
    <property type="match status" value="2"/>
</dbReference>
<dbReference type="GO" id="GO:0005737">
    <property type="term" value="C:cytoplasm"/>
    <property type="evidence" value="ECO:0007669"/>
    <property type="project" value="TreeGrafter"/>
</dbReference>
<dbReference type="InterPro" id="IPR036188">
    <property type="entry name" value="FAD/NAD-bd_sf"/>
</dbReference>
<reference evidence="6" key="1">
    <citation type="submission" date="2021-06" db="EMBL/GenBank/DDBJ databases">
        <authorList>
            <person name="Kallberg Y."/>
            <person name="Tangrot J."/>
            <person name="Rosling A."/>
        </authorList>
    </citation>
    <scope>NUCLEOTIDE SEQUENCE</scope>
    <source>
        <strain evidence="6">CL551</strain>
    </source>
</reference>
<keyword evidence="3" id="KW-0274">FAD</keyword>
<accession>A0A9N9JL82</accession>
<dbReference type="Proteomes" id="UP000789342">
    <property type="component" value="Unassembled WGS sequence"/>
</dbReference>
<keyword evidence="4" id="KW-0560">Oxidoreductase</keyword>
<dbReference type="GO" id="GO:0004174">
    <property type="term" value="F:electron-transferring-flavoprotein dehydrogenase activity"/>
    <property type="evidence" value="ECO:0007669"/>
    <property type="project" value="TreeGrafter"/>
</dbReference>
<dbReference type="AlphaFoldDB" id="A0A9N9JL82"/>
<feature type="non-terminal residue" evidence="6">
    <location>
        <position position="1"/>
    </location>
</feature>
<evidence type="ECO:0000256" key="2">
    <source>
        <dbReference type="ARBA" id="ARBA00022630"/>
    </source>
</evidence>
<comment type="similarity">
    <text evidence="1">Belongs to the FAD-dependent oxidoreductase family.</text>
</comment>
<gene>
    <name evidence="6" type="ORF">AMORRO_LOCUS17618</name>
</gene>